<dbReference type="Gene3D" id="3.40.190.10">
    <property type="entry name" value="Periplasmic binding protein-like II"/>
    <property type="match status" value="1"/>
</dbReference>
<gene>
    <name evidence="5" type="ORF">BCF74_10418</name>
</gene>
<organism evidence="5 6">
    <name type="scientific">Knoellia remsis</name>
    <dbReference type="NCBI Taxonomy" id="407159"/>
    <lineage>
        <taxon>Bacteria</taxon>
        <taxon>Bacillati</taxon>
        <taxon>Actinomycetota</taxon>
        <taxon>Actinomycetes</taxon>
        <taxon>Micrococcales</taxon>
        <taxon>Intrasporangiaceae</taxon>
        <taxon>Knoellia</taxon>
    </lineage>
</organism>
<keyword evidence="6" id="KW-1185">Reference proteome</keyword>
<comment type="caution">
    <text evidence="5">The sequence shown here is derived from an EMBL/GenBank/DDBJ whole genome shotgun (WGS) entry which is preliminary data.</text>
</comment>
<reference evidence="5 6" key="1">
    <citation type="submission" date="2018-03" db="EMBL/GenBank/DDBJ databases">
        <title>Genomic Encyclopedia of Archaeal and Bacterial Type Strains, Phase II (KMG-II): from individual species to whole genera.</title>
        <authorList>
            <person name="Goeker M."/>
        </authorList>
    </citation>
    <scope>NUCLEOTIDE SEQUENCE [LARGE SCALE GENOMIC DNA]</scope>
    <source>
        <strain evidence="5 6">ATCC BAA-1496</strain>
    </source>
</reference>
<evidence type="ECO:0000256" key="3">
    <source>
        <dbReference type="ARBA" id="ARBA00022729"/>
    </source>
</evidence>
<dbReference type="PANTHER" id="PTHR30061:SF50">
    <property type="entry name" value="MALTOSE_MALTODEXTRIN-BINDING PERIPLASMIC PROTEIN"/>
    <property type="match status" value="1"/>
</dbReference>
<dbReference type="OrthoDB" id="366726at2"/>
<dbReference type="GO" id="GO:0042956">
    <property type="term" value="P:maltodextrin transmembrane transport"/>
    <property type="evidence" value="ECO:0007669"/>
    <property type="project" value="TreeGrafter"/>
</dbReference>
<evidence type="ECO:0000313" key="6">
    <source>
        <dbReference type="Proteomes" id="UP000237822"/>
    </source>
</evidence>
<dbReference type="InterPro" id="IPR006059">
    <property type="entry name" value="SBP"/>
</dbReference>
<evidence type="ECO:0000256" key="1">
    <source>
        <dbReference type="ARBA" id="ARBA00008520"/>
    </source>
</evidence>
<keyword evidence="3 4" id="KW-0732">Signal</keyword>
<dbReference type="GO" id="GO:1901982">
    <property type="term" value="F:maltose binding"/>
    <property type="evidence" value="ECO:0007669"/>
    <property type="project" value="TreeGrafter"/>
</dbReference>
<dbReference type="AlphaFoldDB" id="A0A2T0UXE2"/>
<sequence length="417" mass="43338">MKSTTPRRSRAAIVCTGTLALALTACGGGGFEEEAGSPQQSSGPAKLTILIGTSGDAETNAVKAAADAWAKKSGNTAEVVVASDLNQQLGQGFAGGNPPDVFYTDASRVGDFAKAGNLYAYGDEVKDAGFLDSLVQTYTYDGKLQCAPKDFSTLGLVINSDLWAKAGLTEADIPKDWPSLEATAKKLTSGNVTGLVISGEAARVGAFMKQAGGWIVNEDGTEMTANSPENVEALTFVKKMLTDGTMKYAKEVDAGWGGEALGKGTAAMTIEGNWIRGALQKDFPNVKATVAELPAGPKGKGTLLFSNCWGIAAKSKNQAAAVDLVKSLTSTEQQMEFAKAFGVMPSTTAGVEQYAKDFPQDAAFAAGGEYGQGPVNLAGYEPVNAAFNTDLEQLKSKDPKAILDTLQKNGEAVIQGK</sequence>
<proteinExistence type="inferred from homology"/>
<feature type="chain" id="PRO_5039268862" evidence="4">
    <location>
        <begin position="28"/>
        <end position="417"/>
    </location>
</feature>
<dbReference type="Pfam" id="PF13416">
    <property type="entry name" value="SBP_bac_8"/>
    <property type="match status" value="1"/>
</dbReference>
<evidence type="ECO:0000256" key="2">
    <source>
        <dbReference type="ARBA" id="ARBA00022448"/>
    </source>
</evidence>
<evidence type="ECO:0000313" key="5">
    <source>
        <dbReference type="EMBL" id="PRY62582.1"/>
    </source>
</evidence>
<evidence type="ECO:0000256" key="4">
    <source>
        <dbReference type="SAM" id="SignalP"/>
    </source>
</evidence>
<dbReference type="Proteomes" id="UP000237822">
    <property type="component" value="Unassembled WGS sequence"/>
</dbReference>
<dbReference type="PROSITE" id="PS51257">
    <property type="entry name" value="PROKAR_LIPOPROTEIN"/>
    <property type="match status" value="1"/>
</dbReference>
<dbReference type="SUPFAM" id="SSF53850">
    <property type="entry name" value="Periplasmic binding protein-like II"/>
    <property type="match status" value="1"/>
</dbReference>
<keyword evidence="2" id="KW-0813">Transport</keyword>
<dbReference type="GO" id="GO:0015768">
    <property type="term" value="P:maltose transport"/>
    <property type="evidence" value="ECO:0007669"/>
    <property type="project" value="TreeGrafter"/>
</dbReference>
<dbReference type="RefSeq" id="WP_106296590.1">
    <property type="nucleotide sequence ID" value="NZ_PVTI01000004.1"/>
</dbReference>
<name>A0A2T0UXE2_9MICO</name>
<dbReference type="PANTHER" id="PTHR30061">
    <property type="entry name" value="MALTOSE-BINDING PERIPLASMIC PROTEIN"/>
    <property type="match status" value="1"/>
</dbReference>
<dbReference type="GO" id="GO:0055052">
    <property type="term" value="C:ATP-binding cassette (ABC) transporter complex, substrate-binding subunit-containing"/>
    <property type="evidence" value="ECO:0007669"/>
    <property type="project" value="TreeGrafter"/>
</dbReference>
<comment type="similarity">
    <text evidence="1">Belongs to the bacterial solute-binding protein 1 family.</text>
</comment>
<protein>
    <submittedName>
        <fullName evidence="5">Carbohydrate ABC transporter substrate-binding protein (CUT1 family)</fullName>
    </submittedName>
</protein>
<dbReference type="EMBL" id="PVTI01000004">
    <property type="protein sequence ID" value="PRY62582.1"/>
    <property type="molecule type" value="Genomic_DNA"/>
</dbReference>
<accession>A0A2T0UXE2</accession>
<feature type="signal peptide" evidence="4">
    <location>
        <begin position="1"/>
        <end position="27"/>
    </location>
</feature>